<dbReference type="SUPFAM" id="SSF52540">
    <property type="entry name" value="P-loop containing nucleoside triphosphate hydrolases"/>
    <property type="match status" value="1"/>
</dbReference>
<reference evidence="2 3" key="1">
    <citation type="submission" date="2023-10" db="EMBL/GenBank/DDBJ databases">
        <title>Hymenobacter endophyticus sp. nov., an isolate from the leaf tissues of wheat.</title>
        <authorList>
            <person name="Dai Y."/>
        </authorList>
    </citation>
    <scope>NUCLEOTIDE SEQUENCE [LARGE SCALE GENOMIC DNA]</scope>
    <source>
        <strain evidence="2 3">ZK17L-C2</strain>
    </source>
</reference>
<feature type="domain" description="Rad50/SbcC-type AAA" evidence="1">
    <location>
        <begin position="8"/>
        <end position="218"/>
    </location>
</feature>
<dbReference type="RefSeq" id="WP_243520686.1">
    <property type="nucleotide sequence ID" value="NZ_JAWDJT010000014.1"/>
</dbReference>
<dbReference type="Gene3D" id="3.40.50.300">
    <property type="entry name" value="P-loop containing nucleotide triphosphate hydrolases"/>
    <property type="match status" value="2"/>
</dbReference>
<keyword evidence="3" id="KW-1185">Reference proteome</keyword>
<evidence type="ECO:0000313" key="2">
    <source>
        <dbReference type="EMBL" id="MDU0372237.1"/>
    </source>
</evidence>
<dbReference type="CDD" id="cd00267">
    <property type="entry name" value="ABC_ATPase"/>
    <property type="match status" value="1"/>
</dbReference>
<dbReference type="InterPro" id="IPR038729">
    <property type="entry name" value="Rad50/SbcC_AAA"/>
</dbReference>
<comment type="caution">
    <text evidence="2">The sequence shown here is derived from an EMBL/GenBank/DDBJ whole genome shotgun (WGS) entry which is preliminary data.</text>
</comment>
<dbReference type="PANTHER" id="PTHR32182">
    <property type="entry name" value="DNA REPLICATION AND REPAIR PROTEIN RECF"/>
    <property type="match status" value="1"/>
</dbReference>
<evidence type="ECO:0000259" key="1">
    <source>
        <dbReference type="Pfam" id="PF13476"/>
    </source>
</evidence>
<dbReference type="Proteomes" id="UP001250698">
    <property type="component" value="Unassembled WGS sequence"/>
</dbReference>
<accession>A0ABU3TLM5</accession>
<sequence>MPQRITHLKLTNFRGATQPVTVKFTPEKGGLKTNVVVIFGENGTGKSTIVDALDVVGNASFGSLLRPGIQAPQKHVASLTKDAQSVEVELTTKAGHTCKAKLSGKTVVLTAGSPDTIMPEIRVLRRRDLLQLIEATPAKRYEAIQEFIAVTGVDNAEAALRTDCNTVEKLFNNAESARAQAEKTLRALWEQEKQSGEPDSDPLAWATYRAAESTGDLQDQLDKLAKGHAAMQQVAAIVTQWQNAQTNYIKEKSTLDAAETALQDLNQGANERSSDLISLLSSAERYLALPADPSTCPLCDNGVQADELRLRIQSQLEQLQTSRSLLQKLSDAQIRLKTAADENVRCNRETVRVAKVLTTHFASYEPAAVGTLSLDWKAHEAELAVAEPSDTTSASIVALSERLMAISEAVGSEHESLQTRLTVYNNIKTQARLLNESTAEVARLNTSLERLRGACTLVVNKRREFVQTILDDIIGEVNTLYQAIHPGEKIGLHRLEMDDVKRASLEQQATFEDKSGVVPQAYFSESHLDTFGFCLWLALAKRDNPKQIVLVLDDVFTSVDAQHFRRISDLLAAQASNFQQVIVATHNRLWHDYYKISGAGVHLLKLERWTLARGLRPHEDQILIAELALALEADIFDRQAVASKAGVLLENVLDNLAAYYECSLKYRPGRGHTLGDLLRTTKKLFQEAKVQRVRRDAQGNPIAPHLEENWIKIALKRHHEKLDAIKLIRNEVGAHFNSLGNDWSDNDVREFGQAAYDLAEALACQQCGHMPKNLRADHRGCGCDAKHQTRLFPLSLN</sequence>
<organism evidence="2 3">
    <name type="scientific">Hymenobacter endophyticus</name>
    <dbReference type="NCBI Taxonomy" id="3076335"/>
    <lineage>
        <taxon>Bacteria</taxon>
        <taxon>Pseudomonadati</taxon>
        <taxon>Bacteroidota</taxon>
        <taxon>Cytophagia</taxon>
        <taxon>Cytophagales</taxon>
        <taxon>Hymenobacteraceae</taxon>
        <taxon>Hymenobacter</taxon>
    </lineage>
</organism>
<dbReference type="EMBL" id="JAWDJT010000014">
    <property type="protein sequence ID" value="MDU0372237.1"/>
    <property type="molecule type" value="Genomic_DNA"/>
</dbReference>
<protein>
    <submittedName>
        <fullName evidence="2">AAA family ATPase</fullName>
    </submittedName>
</protein>
<dbReference type="Pfam" id="PF13476">
    <property type="entry name" value="AAA_23"/>
    <property type="match status" value="1"/>
</dbReference>
<proteinExistence type="predicted"/>
<evidence type="ECO:0000313" key="3">
    <source>
        <dbReference type="Proteomes" id="UP001250698"/>
    </source>
</evidence>
<dbReference type="PANTHER" id="PTHR32182:SF0">
    <property type="entry name" value="DNA REPLICATION AND REPAIR PROTEIN RECF"/>
    <property type="match status" value="1"/>
</dbReference>
<name>A0ABU3TLM5_9BACT</name>
<dbReference type="InterPro" id="IPR027417">
    <property type="entry name" value="P-loop_NTPase"/>
</dbReference>
<gene>
    <name evidence="2" type="ORF">ROI90_17655</name>
</gene>